<dbReference type="CDD" id="cd01359">
    <property type="entry name" value="Argininosuccinate_lyase"/>
    <property type="match status" value="1"/>
</dbReference>
<dbReference type="Pfam" id="PF00206">
    <property type="entry name" value="Lyase_1"/>
    <property type="match status" value="1"/>
</dbReference>
<evidence type="ECO:0000313" key="7">
    <source>
        <dbReference type="EMBL" id="VAV84030.1"/>
    </source>
</evidence>
<keyword evidence="3" id="KW-0963">Cytoplasm</keyword>
<dbReference type="Pfam" id="PF14698">
    <property type="entry name" value="ASL_C2"/>
    <property type="match status" value="1"/>
</dbReference>
<dbReference type="InterPro" id="IPR008948">
    <property type="entry name" value="L-Aspartase-like"/>
</dbReference>
<feature type="domain" description="Argininosuccinate lyase C-terminal" evidence="6">
    <location>
        <begin position="376"/>
        <end position="444"/>
    </location>
</feature>
<dbReference type="PRINTS" id="PR00145">
    <property type="entry name" value="ARGSUCLYASE"/>
</dbReference>
<dbReference type="AlphaFoldDB" id="A0A3B0QRI7"/>
<evidence type="ECO:0000256" key="4">
    <source>
        <dbReference type="ARBA" id="ARBA00023239"/>
    </source>
</evidence>
<dbReference type="PANTHER" id="PTHR43814:SF1">
    <property type="entry name" value="ARGININOSUCCINATE LYASE"/>
    <property type="match status" value="1"/>
</dbReference>
<dbReference type="NCBIfam" id="TIGR00838">
    <property type="entry name" value="argH"/>
    <property type="match status" value="1"/>
</dbReference>
<dbReference type="Gene3D" id="1.10.275.10">
    <property type="entry name" value="Fumarase/aspartase (N-terminal domain)"/>
    <property type="match status" value="1"/>
</dbReference>
<protein>
    <submittedName>
        <fullName evidence="7">Argininosuccinate lyase</fullName>
        <ecNumber evidence="7">4.3.2.1</ecNumber>
    </submittedName>
</protein>
<dbReference type="Gene3D" id="1.20.200.10">
    <property type="entry name" value="Fumarase/aspartase (Central domain)"/>
    <property type="match status" value="1"/>
</dbReference>
<dbReference type="InterPro" id="IPR000362">
    <property type="entry name" value="Fumarate_lyase_fam"/>
</dbReference>
<dbReference type="InterPro" id="IPR024083">
    <property type="entry name" value="Fumarase/histidase_N"/>
</dbReference>
<dbReference type="InterPro" id="IPR009049">
    <property type="entry name" value="Argininosuccinate_lyase"/>
</dbReference>
<dbReference type="EC" id="4.3.2.1" evidence="7"/>
<dbReference type="SUPFAM" id="SSF48557">
    <property type="entry name" value="L-aspartase-like"/>
    <property type="match status" value="1"/>
</dbReference>
<dbReference type="PANTHER" id="PTHR43814">
    <property type="entry name" value="ARGININOSUCCINATE LYASE"/>
    <property type="match status" value="1"/>
</dbReference>
<keyword evidence="4 7" id="KW-0456">Lyase</keyword>
<comment type="subcellular location">
    <subcellularLocation>
        <location evidence="1">Cytoplasm</location>
    </subcellularLocation>
</comment>
<accession>A0A3B0QRI7</accession>
<dbReference type="PROSITE" id="PS00163">
    <property type="entry name" value="FUMARATE_LYASES"/>
    <property type="match status" value="1"/>
</dbReference>
<reference evidence="7" key="1">
    <citation type="submission" date="2018-06" db="EMBL/GenBank/DDBJ databases">
        <authorList>
            <person name="Zhirakovskaya E."/>
        </authorList>
    </citation>
    <scope>NUCLEOTIDE SEQUENCE</scope>
</reference>
<proteinExistence type="inferred from homology"/>
<evidence type="ECO:0000256" key="1">
    <source>
        <dbReference type="ARBA" id="ARBA00004496"/>
    </source>
</evidence>
<comment type="pathway">
    <text evidence="2">Amino-acid biosynthesis; L-arginine biosynthesis.</text>
</comment>
<feature type="domain" description="Fumarate lyase N-terminal" evidence="5">
    <location>
        <begin position="19"/>
        <end position="313"/>
    </location>
</feature>
<evidence type="ECO:0000256" key="2">
    <source>
        <dbReference type="ARBA" id="ARBA00004730"/>
    </source>
</evidence>
<dbReference type="InterPro" id="IPR022761">
    <property type="entry name" value="Fumarate_lyase_N"/>
</dbReference>
<dbReference type="PRINTS" id="PR00149">
    <property type="entry name" value="FUMRATELYASE"/>
</dbReference>
<gene>
    <name evidence="7" type="ORF">MNBD_DELTA01-488</name>
</gene>
<evidence type="ECO:0000256" key="3">
    <source>
        <dbReference type="ARBA" id="ARBA00022490"/>
    </source>
</evidence>
<dbReference type="FunFam" id="1.10.40.30:FF:000001">
    <property type="entry name" value="Argininosuccinate lyase"/>
    <property type="match status" value="1"/>
</dbReference>
<dbReference type="InterPro" id="IPR020557">
    <property type="entry name" value="Fumarate_lyase_CS"/>
</dbReference>
<dbReference type="HAMAP" id="MF_00006">
    <property type="entry name" value="Arg_succ_lyase"/>
    <property type="match status" value="1"/>
</dbReference>
<dbReference type="Gene3D" id="1.10.40.30">
    <property type="entry name" value="Fumarase/aspartase (C-terminal domain)"/>
    <property type="match status" value="1"/>
</dbReference>
<dbReference type="InterPro" id="IPR029419">
    <property type="entry name" value="Arg_succ_lyase_C"/>
</dbReference>
<name>A0A3B0QRI7_9ZZZZ</name>
<dbReference type="EMBL" id="UOEA01000059">
    <property type="protein sequence ID" value="VAV84030.1"/>
    <property type="molecule type" value="Genomic_DNA"/>
</dbReference>
<evidence type="ECO:0000259" key="5">
    <source>
        <dbReference type="Pfam" id="PF00206"/>
    </source>
</evidence>
<dbReference type="FunFam" id="1.20.200.10:FF:000006">
    <property type="entry name" value="Argininosuccinate lyase"/>
    <property type="match status" value="1"/>
</dbReference>
<sequence length="474" mass="52212">MKKENNKTKATGATKLWAGRFSVGADKLAEEMNASIGFDWRLFSHDIRGSVAHAKVLRRAKILNAEELKKIVKGLGAVEKDIAEGRITFTSDMEDIHMAVEMALTKKIGSLGGKLHTGRSRNDQVALDIRLYLKEEIDGIAALLVKLRKTLCALAKKNIDVIMPGYTHLQRAQPILFSHHLLAYYQMFKRDTERLLDCKKRVDVMPLGSGALAGSPYDLDRDYAAKLLGFAAVTENSLDAVSDRDFIIEFLSAAATIMMHLSRFGEEIILWSSMEFGFVELSDSFSTGSSIMPQKKNPDLAELARGKTGRVYGALVTMLTVMKALPLAYNKDMQEDKEPLFDTVDTLSQVLGVMPEMLRTMKVNKKQMRGATVAGFLGATDGADYLASRGVPFRKAHHVIGSIVAFCIEQGKTLEDMTLTEWQGFSKVFEEDIKKTVKVESSVAARKVAGGTSGAAVKVQLKKVEAELKKPVQG</sequence>
<dbReference type="GO" id="GO:0004056">
    <property type="term" value="F:argininosuccinate lyase activity"/>
    <property type="evidence" value="ECO:0007669"/>
    <property type="project" value="UniProtKB-EC"/>
</dbReference>
<dbReference type="FunFam" id="1.10.275.10:FF:000002">
    <property type="entry name" value="Argininosuccinate lyase"/>
    <property type="match status" value="1"/>
</dbReference>
<dbReference type="GO" id="GO:0005829">
    <property type="term" value="C:cytosol"/>
    <property type="evidence" value="ECO:0007669"/>
    <property type="project" value="TreeGrafter"/>
</dbReference>
<organism evidence="7">
    <name type="scientific">hydrothermal vent metagenome</name>
    <dbReference type="NCBI Taxonomy" id="652676"/>
    <lineage>
        <taxon>unclassified sequences</taxon>
        <taxon>metagenomes</taxon>
        <taxon>ecological metagenomes</taxon>
    </lineage>
</organism>
<dbReference type="GO" id="GO:0042450">
    <property type="term" value="P:L-arginine biosynthetic process via ornithine"/>
    <property type="evidence" value="ECO:0007669"/>
    <property type="project" value="InterPro"/>
</dbReference>
<evidence type="ECO:0000259" key="6">
    <source>
        <dbReference type="Pfam" id="PF14698"/>
    </source>
</evidence>